<comment type="subcellular location">
    <subcellularLocation>
        <location evidence="1">Cell membrane</location>
        <topology evidence="1">Multi-pass membrane protein</topology>
    </subcellularLocation>
</comment>
<feature type="transmembrane region" description="Helical" evidence="6">
    <location>
        <begin position="493"/>
        <end position="509"/>
    </location>
</feature>
<keyword evidence="9" id="KW-1185">Reference proteome</keyword>
<dbReference type="InterPro" id="IPR004797">
    <property type="entry name" value="Competence_ComEC/Rec2"/>
</dbReference>
<sequence length="806" mass="91235">MIFGKLISNEIIYAGINPAFLGFLNFQMEKRIMNGKYLYFALAALLGVLTALVTFLPFLLLAIFYFCILYTYKRFKKVHLVVSIGVFILFLGVGHRAELFNKTIIPESTSTFNLEYTQLPKIDGALLQIEAIDITFKEKLLIRYPIKSKLEKENLIQQNFFQRQCSVSGTMTKPKIAKNPNAFDYRQYLADRNIYWIIEANRSLLQDCTKVKPSFLSLLKQLRYTGILFLEKHFPADIASLSAALIFGDRTLLDPNLLSDYQQTGIVHLLAISGLHVSLLIGMFFYLGIRFGMTREYMTVLLLVLLPVYVVLTGASPSVIRAALMIFLVLLTIKFKAYIKLMPIDAISLAFMLYLFVSPTVLFDAGFQLSFSVSGAIILAAPHILGRYKDYGLKMLVTSITAQLAALPFLLYHFFELSLIGILANMLYIPLFSFIYLPGLYMLFIIQLLFGTSPHIIIQFFLKTINLSNEMIAHLSDFRFLSFIPGRPNSWEMFIYIGITFFIFYLWELKDPRKQIHLLTAIIVLFAFQPICSRFSPVGEVTMIDVGQGDSILIHLPHDKGNYLIDTGGTVSFHEEPWRRRTKPYEVGRDTVVPFLKGKGITRIDKLILTHGDMDHIGGSLSIIEALDVKEIILPAVIESSETEREIIIAANKEGIPVIRSAAGDRWSVGENQFYIVNPERNYSGERNSGSLTIVAYLGGLSWFLGGDLDQAGEEKIIKSYPHLTVDVLKAGHHGSKTSSADGFIRQIKPKIALVSAGEKNRFGHPHNEVLKKLEQQHTKIYRTDLNGAVTYRFYHRKGTFSTYLP</sequence>
<dbReference type="KEGG" id="nmk:CHR53_20180"/>
<evidence type="ECO:0000259" key="7">
    <source>
        <dbReference type="SMART" id="SM00849"/>
    </source>
</evidence>
<keyword evidence="2" id="KW-1003">Cell membrane</keyword>
<reference evidence="8 9" key="1">
    <citation type="submission" date="2017-07" db="EMBL/GenBank/DDBJ databases">
        <title>The complete genome sequence of Bacillus mesonae strain H20-5, an efficient strain improving plant abiotic stress resistance.</title>
        <authorList>
            <person name="Kim S.Y."/>
            <person name="Song H."/>
            <person name="Sang M.K."/>
            <person name="Weon H.-Y."/>
            <person name="Song J."/>
        </authorList>
    </citation>
    <scope>NUCLEOTIDE SEQUENCE [LARGE SCALE GENOMIC DNA]</scope>
    <source>
        <strain evidence="8 9">H20-5</strain>
    </source>
</reference>
<gene>
    <name evidence="8" type="ORF">CHR53_20180</name>
</gene>
<feature type="transmembrane region" description="Helical" evidence="6">
    <location>
        <begin position="369"/>
        <end position="386"/>
    </location>
</feature>
<dbReference type="InterPro" id="IPR004477">
    <property type="entry name" value="ComEC_N"/>
</dbReference>
<dbReference type="Pfam" id="PF03772">
    <property type="entry name" value="Competence"/>
    <property type="match status" value="1"/>
</dbReference>
<dbReference type="InterPro" id="IPR001279">
    <property type="entry name" value="Metallo-B-lactamas"/>
</dbReference>
<dbReference type="InterPro" id="IPR036866">
    <property type="entry name" value="RibonucZ/Hydroxyglut_hydro"/>
</dbReference>
<dbReference type="PANTHER" id="PTHR30619:SF1">
    <property type="entry name" value="RECOMBINATION PROTEIN 2"/>
    <property type="match status" value="1"/>
</dbReference>
<dbReference type="STRING" id="1193713.GCA_001636315_00890"/>
<dbReference type="PANTHER" id="PTHR30619">
    <property type="entry name" value="DNA INTERNALIZATION/COMPETENCE PROTEIN COMEC/REC2"/>
    <property type="match status" value="1"/>
</dbReference>
<dbReference type="GO" id="GO:0005886">
    <property type="term" value="C:plasma membrane"/>
    <property type="evidence" value="ECO:0007669"/>
    <property type="project" value="UniProtKB-SubCell"/>
</dbReference>
<feature type="transmembrane region" description="Helical" evidence="6">
    <location>
        <begin position="6"/>
        <end position="26"/>
    </location>
</feature>
<feature type="transmembrane region" description="Helical" evidence="6">
    <location>
        <begin position="516"/>
        <end position="536"/>
    </location>
</feature>
<evidence type="ECO:0000256" key="2">
    <source>
        <dbReference type="ARBA" id="ARBA00022475"/>
    </source>
</evidence>
<dbReference type="Pfam" id="PF00753">
    <property type="entry name" value="Lactamase_B"/>
    <property type="match status" value="1"/>
</dbReference>
<accession>A0A3T0I213</accession>
<dbReference type="AlphaFoldDB" id="A0A3T0I213"/>
<feature type="transmembrane region" description="Helical" evidence="6">
    <location>
        <begin position="393"/>
        <end position="411"/>
    </location>
</feature>
<dbReference type="InterPro" id="IPR052159">
    <property type="entry name" value="Competence_DNA_uptake"/>
</dbReference>
<evidence type="ECO:0000256" key="3">
    <source>
        <dbReference type="ARBA" id="ARBA00022692"/>
    </source>
</evidence>
<keyword evidence="3 6" id="KW-0812">Transmembrane</keyword>
<dbReference type="NCBIfam" id="TIGR00360">
    <property type="entry name" value="ComEC_N-term"/>
    <property type="match status" value="1"/>
</dbReference>
<dbReference type="Pfam" id="PF13567">
    <property type="entry name" value="DUF4131"/>
    <property type="match status" value="1"/>
</dbReference>
<dbReference type="NCBIfam" id="TIGR00361">
    <property type="entry name" value="ComEC_Rec2"/>
    <property type="match status" value="1"/>
</dbReference>
<proteinExistence type="predicted"/>
<dbReference type="Proteomes" id="UP000282892">
    <property type="component" value="Chromosome"/>
</dbReference>
<feature type="transmembrane region" description="Helical" evidence="6">
    <location>
        <begin position="338"/>
        <end position="357"/>
    </location>
</feature>
<dbReference type="SMART" id="SM00849">
    <property type="entry name" value="Lactamase_B"/>
    <property type="match status" value="1"/>
</dbReference>
<organism evidence="8 9">
    <name type="scientific">Neobacillus mesonae</name>
    <dbReference type="NCBI Taxonomy" id="1193713"/>
    <lineage>
        <taxon>Bacteria</taxon>
        <taxon>Bacillati</taxon>
        <taxon>Bacillota</taxon>
        <taxon>Bacilli</taxon>
        <taxon>Bacillales</taxon>
        <taxon>Bacillaceae</taxon>
        <taxon>Neobacillus</taxon>
    </lineage>
</organism>
<keyword evidence="5 6" id="KW-0472">Membrane</keyword>
<evidence type="ECO:0000313" key="9">
    <source>
        <dbReference type="Proteomes" id="UP000282892"/>
    </source>
</evidence>
<dbReference type="InterPro" id="IPR025405">
    <property type="entry name" value="DUF4131"/>
</dbReference>
<dbReference type="SUPFAM" id="SSF56281">
    <property type="entry name" value="Metallo-hydrolase/oxidoreductase"/>
    <property type="match status" value="1"/>
</dbReference>
<feature type="transmembrane region" description="Helical" evidence="6">
    <location>
        <begin position="266"/>
        <end position="289"/>
    </location>
</feature>
<dbReference type="EMBL" id="CP022572">
    <property type="protein sequence ID" value="AZU63395.1"/>
    <property type="molecule type" value="Genomic_DNA"/>
</dbReference>
<dbReference type="InterPro" id="IPR035681">
    <property type="entry name" value="ComA-like_MBL"/>
</dbReference>
<protein>
    <submittedName>
        <fullName evidence="8">DNA internalization-related competence protein ComEC/Rec2</fullName>
    </submittedName>
</protein>
<evidence type="ECO:0000256" key="4">
    <source>
        <dbReference type="ARBA" id="ARBA00022989"/>
    </source>
</evidence>
<keyword evidence="4 6" id="KW-1133">Transmembrane helix</keyword>
<evidence type="ECO:0000256" key="5">
    <source>
        <dbReference type="ARBA" id="ARBA00023136"/>
    </source>
</evidence>
<feature type="transmembrane region" description="Helical" evidence="6">
    <location>
        <begin position="38"/>
        <end position="66"/>
    </location>
</feature>
<name>A0A3T0I213_9BACI</name>
<dbReference type="Gene3D" id="3.60.15.10">
    <property type="entry name" value="Ribonuclease Z/Hydroxyacylglutathione hydrolase-like"/>
    <property type="match status" value="1"/>
</dbReference>
<feature type="transmembrane region" description="Helical" evidence="6">
    <location>
        <begin position="78"/>
        <end position="94"/>
    </location>
</feature>
<evidence type="ECO:0000256" key="1">
    <source>
        <dbReference type="ARBA" id="ARBA00004651"/>
    </source>
</evidence>
<evidence type="ECO:0000256" key="6">
    <source>
        <dbReference type="SAM" id="Phobius"/>
    </source>
</evidence>
<feature type="transmembrane region" description="Helical" evidence="6">
    <location>
        <begin position="301"/>
        <end position="331"/>
    </location>
</feature>
<evidence type="ECO:0000313" key="8">
    <source>
        <dbReference type="EMBL" id="AZU63395.1"/>
    </source>
</evidence>
<dbReference type="GO" id="GO:0030420">
    <property type="term" value="P:establishment of competence for transformation"/>
    <property type="evidence" value="ECO:0007669"/>
    <property type="project" value="InterPro"/>
</dbReference>
<feature type="domain" description="Metallo-beta-lactamase" evidence="7">
    <location>
        <begin position="548"/>
        <end position="759"/>
    </location>
</feature>
<dbReference type="CDD" id="cd07731">
    <property type="entry name" value="ComA-like_MBL-fold"/>
    <property type="match status" value="1"/>
</dbReference>